<gene>
    <name evidence="1" type="ORF">HPLM_LOCUS6300</name>
</gene>
<proteinExistence type="predicted"/>
<name>A0A0N4W808_HAEPC</name>
<dbReference type="EMBL" id="UZAF01016474">
    <property type="protein sequence ID" value="VDO28563.1"/>
    <property type="molecule type" value="Genomic_DNA"/>
</dbReference>
<dbReference type="AlphaFoldDB" id="A0A0N4W808"/>
<keyword evidence="2" id="KW-1185">Reference proteome</keyword>
<evidence type="ECO:0000313" key="1">
    <source>
        <dbReference type="EMBL" id="VDO28563.1"/>
    </source>
</evidence>
<sequence>MSLMRSTQDAWSALPGNGTYTECQQMQCRNYDPTTDAAATAIGDNGTIRNQNGLDVAGNPTEVTLRIA</sequence>
<dbReference type="Proteomes" id="UP000268014">
    <property type="component" value="Unassembled WGS sequence"/>
</dbReference>
<evidence type="ECO:0000313" key="2">
    <source>
        <dbReference type="Proteomes" id="UP000268014"/>
    </source>
</evidence>
<accession>A0A0N4W808</accession>
<dbReference type="WBParaSite" id="HPLM_0000630801-mRNA-1">
    <property type="protein sequence ID" value="HPLM_0000630801-mRNA-1"/>
    <property type="gene ID" value="HPLM_0000630801"/>
</dbReference>
<reference evidence="3" key="1">
    <citation type="submission" date="2017-02" db="UniProtKB">
        <authorList>
            <consortium name="WormBaseParasite"/>
        </authorList>
    </citation>
    <scope>IDENTIFICATION</scope>
</reference>
<evidence type="ECO:0000313" key="3">
    <source>
        <dbReference type="WBParaSite" id="HPLM_0000630801-mRNA-1"/>
    </source>
</evidence>
<reference evidence="1 2" key="2">
    <citation type="submission" date="2018-11" db="EMBL/GenBank/DDBJ databases">
        <authorList>
            <consortium name="Pathogen Informatics"/>
        </authorList>
    </citation>
    <scope>NUCLEOTIDE SEQUENCE [LARGE SCALE GENOMIC DNA]</scope>
    <source>
        <strain evidence="1 2">MHpl1</strain>
    </source>
</reference>
<organism evidence="3">
    <name type="scientific">Haemonchus placei</name>
    <name type="common">Barber's pole worm</name>
    <dbReference type="NCBI Taxonomy" id="6290"/>
    <lineage>
        <taxon>Eukaryota</taxon>
        <taxon>Metazoa</taxon>
        <taxon>Ecdysozoa</taxon>
        <taxon>Nematoda</taxon>
        <taxon>Chromadorea</taxon>
        <taxon>Rhabditida</taxon>
        <taxon>Rhabditina</taxon>
        <taxon>Rhabditomorpha</taxon>
        <taxon>Strongyloidea</taxon>
        <taxon>Trichostrongylidae</taxon>
        <taxon>Haemonchus</taxon>
    </lineage>
</organism>
<protein>
    <submittedName>
        <fullName evidence="3">SCP domain-containing protein</fullName>
    </submittedName>
</protein>